<keyword evidence="2" id="KW-1185">Reference proteome</keyword>
<protein>
    <submittedName>
        <fullName evidence="1">Uncharacterized protein</fullName>
    </submittedName>
</protein>
<comment type="caution">
    <text evidence="1">The sequence shown here is derived from an EMBL/GenBank/DDBJ whole genome shotgun (WGS) entry which is preliminary data.</text>
</comment>
<evidence type="ECO:0000313" key="1">
    <source>
        <dbReference type="EMBL" id="KAJ7996938.1"/>
    </source>
</evidence>
<gene>
    <name evidence="1" type="ORF">DPEC_G00223700</name>
</gene>
<organism evidence="1 2">
    <name type="scientific">Dallia pectoralis</name>
    <name type="common">Alaska blackfish</name>
    <dbReference type="NCBI Taxonomy" id="75939"/>
    <lineage>
        <taxon>Eukaryota</taxon>
        <taxon>Metazoa</taxon>
        <taxon>Chordata</taxon>
        <taxon>Craniata</taxon>
        <taxon>Vertebrata</taxon>
        <taxon>Euteleostomi</taxon>
        <taxon>Actinopterygii</taxon>
        <taxon>Neopterygii</taxon>
        <taxon>Teleostei</taxon>
        <taxon>Protacanthopterygii</taxon>
        <taxon>Esociformes</taxon>
        <taxon>Umbridae</taxon>
        <taxon>Dallia</taxon>
    </lineage>
</organism>
<dbReference type="Proteomes" id="UP001157502">
    <property type="component" value="Chromosome 19"/>
</dbReference>
<reference evidence="1" key="1">
    <citation type="submission" date="2021-05" db="EMBL/GenBank/DDBJ databases">
        <authorList>
            <person name="Pan Q."/>
            <person name="Jouanno E."/>
            <person name="Zahm M."/>
            <person name="Klopp C."/>
            <person name="Cabau C."/>
            <person name="Louis A."/>
            <person name="Berthelot C."/>
            <person name="Parey E."/>
            <person name="Roest Crollius H."/>
            <person name="Montfort J."/>
            <person name="Robinson-Rechavi M."/>
            <person name="Bouchez O."/>
            <person name="Lampietro C."/>
            <person name="Lopez Roques C."/>
            <person name="Donnadieu C."/>
            <person name="Postlethwait J."/>
            <person name="Bobe J."/>
            <person name="Dillon D."/>
            <person name="Chandos A."/>
            <person name="von Hippel F."/>
            <person name="Guiguen Y."/>
        </authorList>
    </citation>
    <scope>NUCLEOTIDE SEQUENCE</scope>
    <source>
        <strain evidence="1">YG-Jan2019</strain>
    </source>
</reference>
<accession>A0ACC2FZN6</accession>
<name>A0ACC2FZN6_DALPE</name>
<dbReference type="EMBL" id="CM055746">
    <property type="protein sequence ID" value="KAJ7996938.1"/>
    <property type="molecule type" value="Genomic_DNA"/>
</dbReference>
<proteinExistence type="predicted"/>
<evidence type="ECO:0000313" key="2">
    <source>
        <dbReference type="Proteomes" id="UP001157502"/>
    </source>
</evidence>
<sequence>MTASHTLTTSGTLEHSRALCAGGQQWRTHKLQSRHNNSLSSCSTPPICNQLSRNLRLNQYQQSRRRLCIFDRTSSISALSSELRSLTVAPLRVPGLQGIGVRKQLMETQLTFISHTESAARPGVGGLGRGKPRVTQPFCKQLGRYSLRLVKKVKQADTRGLGVSPSAVLWKCAVSRTHNLHVCS</sequence>